<reference evidence="5 6" key="1">
    <citation type="submission" date="2016-11" db="EMBL/GenBank/DDBJ databases">
        <authorList>
            <person name="Jaros S."/>
            <person name="Januszkiewicz K."/>
            <person name="Wedrychowicz H."/>
        </authorList>
    </citation>
    <scope>NUCLEOTIDE SEQUENCE [LARGE SCALE GENOMIC DNA]</scope>
    <source>
        <strain evidence="5 6">DSM 17459</strain>
    </source>
</reference>
<protein>
    <submittedName>
        <fullName evidence="5">Helix-turn-helix domain-containing protein</fullName>
    </submittedName>
</protein>
<sequence length="278" mass="32147">MSKIDFHTRYRSATAVPFTEDKTYVNIAPSPLLQPYIRCFWGSACSFNPNESSIYGHILIIPDTCFDLMLIKNHSTGRIRHIFLGLNNRPGLDSWDEQEKEISIFAVRFPMWAMNCISRFPMAGTLNQALPPGDMFPSIEKLCEKIFEEPSFCGRMLIAEAYIKNLLRLADISPPFFNGVDYILRQRGTGTLKQLSRHLCYSERQVQRIFLDTVGTTPKQLMNLVRYQSVWQEMVSSPNIDYMNIVCRYGYTDQSHFIADFKKFHSVTPREAVQIMLE</sequence>
<evidence type="ECO:0000259" key="4">
    <source>
        <dbReference type="PROSITE" id="PS01124"/>
    </source>
</evidence>
<keyword evidence="1" id="KW-0805">Transcription regulation</keyword>
<evidence type="ECO:0000256" key="1">
    <source>
        <dbReference type="ARBA" id="ARBA00023015"/>
    </source>
</evidence>
<dbReference type="InterPro" id="IPR046532">
    <property type="entry name" value="DUF6597"/>
</dbReference>
<evidence type="ECO:0000313" key="6">
    <source>
        <dbReference type="Proteomes" id="UP000184245"/>
    </source>
</evidence>
<dbReference type="Proteomes" id="UP000184245">
    <property type="component" value="Unassembled WGS sequence"/>
</dbReference>
<dbReference type="InterPro" id="IPR018060">
    <property type="entry name" value="HTH_AraC"/>
</dbReference>
<keyword evidence="2" id="KW-0238">DNA-binding</keyword>
<dbReference type="SUPFAM" id="SSF46689">
    <property type="entry name" value="Homeodomain-like"/>
    <property type="match status" value="1"/>
</dbReference>
<dbReference type="AlphaFoldDB" id="A0A1M4ZIE1"/>
<dbReference type="InterPro" id="IPR009057">
    <property type="entry name" value="Homeodomain-like_sf"/>
</dbReference>
<keyword evidence="3" id="KW-0804">Transcription</keyword>
<name>A0A1M4ZIE1_9CLOT</name>
<evidence type="ECO:0000256" key="3">
    <source>
        <dbReference type="ARBA" id="ARBA00023163"/>
    </source>
</evidence>
<dbReference type="STRING" id="1122155.SAMN02745158_02776"/>
<dbReference type="InterPro" id="IPR050204">
    <property type="entry name" value="AraC_XylS_family_regulators"/>
</dbReference>
<dbReference type="PANTHER" id="PTHR46796:SF13">
    <property type="entry name" value="HTH-TYPE TRANSCRIPTIONAL ACTIVATOR RHAS"/>
    <property type="match status" value="1"/>
</dbReference>
<dbReference type="PROSITE" id="PS01124">
    <property type="entry name" value="HTH_ARAC_FAMILY_2"/>
    <property type="match status" value="1"/>
</dbReference>
<organism evidence="5 6">
    <name type="scientific">Lactonifactor longoviformis DSM 17459</name>
    <dbReference type="NCBI Taxonomy" id="1122155"/>
    <lineage>
        <taxon>Bacteria</taxon>
        <taxon>Bacillati</taxon>
        <taxon>Bacillota</taxon>
        <taxon>Clostridia</taxon>
        <taxon>Eubacteriales</taxon>
        <taxon>Clostridiaceae</taxon>
        <taxon>Lactonifactor</taxon>
    </lineage>
</organism>
<dbReference type="GO" id="GO:0003700">
    <property type="term" value="F:DNA-binding transcription factor activity"/>
    <property type="evidence" value="ECO:0007669"/>
    <property type="project" value="InterPro"/>
</dbReference>
<dbReference type="GO" id="GO:0043565">
    <property type="term" value="F:sequence-specific DNA binding"/>
    <property type="evidence" value="ECO:0007669"/>
    <property type="project" value="InterPro"/>
</dbReference>
<feature type="domain" description="HTH araC/xylS-type" evidence="4">
    <location>
        <begin position="191"/>
        <end position="275"/>
    </location>
</feature>
<evidence type="ECO:0000313" key="5">
    <source>
        <dbReference type="EMBL" id="SHF17745.1"/>
    </source>
</evidence>
<proteinExistence type="predicted"/>
<keyword evidence="6" id="KW-1185">Reference proteome</keyword>
<dbReference type="Gene3D" id="1.10.10.60">
    <property type="entry name" value="Homeodomain-like"/>
    <property type="match status" value="1"/>
</dbReference>
<dbReference type="EMBL" id="FQVI01000015">
    <property type="protein sequence ID" value="SHF17745.1"/>
    <property type="molecule type" value="Genomic_DNA"/>
</dbReference>
<evidence type="ECO:0000256" key="2">
    <source>
        <dbReference type="ARBA" id="ARBA00023125"/>
    </source>
</evidence>
<dbReference type="Pfam" id="PF20240">
    <property type="entry name" value="DUF6597"/>
    <property type="match status" value="1"/>
</dbReference>
<dbReference type="Pfam" id="PF12833">
    <property type="entry name" value="HTH_18"/>
    <property type="match status" value="1"/>
</dbReference>
<dbReference type="PANTHER" id="PTHR46796">
    <property type="entry name" value="HTH-TYPE TRANSCRIPTIONAL ACTIVATOR RHAS-RELATED"/>
    <property type="match status" value="1"/>
</dbReference>
<dbReference type="SMART" id="SM00342">
    <property type="entry name" value="HTH_ARAC"/>
    <property type="match status" value="1"/>
</dbReference>
<dbReference type="RefSeq" id="WP_072852743.1">
    <property type="nucleotide sequence ID" value="NZ_FQVI01000015.1"/>
</dbReference>
<gene>
    <name evidence="5" type="ORF">SAMN02745158_02776</name>
</gene>
<accession>A0A1M4ZIE1</accession>